<organism evidence="5 6">
    <name type="scientific">Mucilaginibacter segetis</name>
    <dbReference type="NCBI Taxonomy" id="2793071"/>
    <lineage>
        <taxon>Bacteria</taxon>
        <taxon>Pseudomonadati</taxon>
        <taxon>Bacteroidota</taxon>
        <taxon>Sphingobacteriia</taxon>
        <taxon>Sphingobacteriales</taxon>
        <taxon>Sphingobacteriaceae</taxon>
        <taxon>Mucilaginibacter</taxon>
    </lineage>
</organism>
<dbReference type="Gene3D" id="3.40.50.2000">
    <property type="entry name" value="Glycogen Phosphorylase B"/>
    <property type="match status" value="2"/>
</dbReference>
<dbReference type="InterPro" id="IPR028098">
    <property type="entry name" value="Glyco_trans_4-like_N"/>
</dbReference>
<accession>A0A934PVY5</accession>
<proteinExistence type="predicted"/>
<sequence length="380" mass="42683">MKKLLFVSHDASRTGAPIVLLSFLNWLKQQKAYEISVYLKHGGDLEDNFKQFATTYLPAQKTITQRVVKRVFKKNEEGAQIPSELMDQSFDLVYLNTVVCLDIAPLLKKFKCPVICHVHENDFTINNYYPEFVAAKNLLAVNRFIAVSKSTLHNLVTNYAIPADKISLVYEFIDLDKIKKPSVTKDEVKQELGLTDEFIVGGSGLTSWRKGIDLFLSLAAEINKIQPDNGIKLIWVGSVTHEFSCRFAYEAERLGIKDMVIFTGSKTIPQNYFQLFDVFALTSREDPFPLVAIEAASLNKPILCFEQSGGMEEFVKDGETGLIVPYADVKDMAVKILTLQDNHNRRINMGEQAGKLSVNYDIGIAAPPILHLITQLINGN</sequence>
<dbReference type="Pfam" id="PF00534">
    <property type="entry name" value="Glycos_transf_1"/>
    <property type="match status" value="1"/>
</dbReference>
<evidence type="ECO:0000256" key="2">
    <source>
        <dbReference type="ARBA" id="ARBA00022679"/>
    </source>
</evidence>
<dbReference type="AlphaFoldDB" id="A0A934PVY5"/>
<evidence type="ECO:0000256" key="1">
    <source>
        <dbReference type="ARBA" id="ARBA00022676"/>
    </source>
</evidence>
<evidence type="ECO:0000313" key="5">
    <source>
        <dbReference type="EMBL" id="MBK0380652.1"/>
    </source>
</evidence>
<feature type="domain" description="Glycosyl transferase family 1" evidence="3">
    <location>
        <begin position="186"/>
        <end position="353"/>
    </location>
</feature>
<dbReference type="Proteomes" id="UP000613193">
    <property type="component" value="Unassembled WGS sequence"/>
</dbReference>
<dbReference type="RefSeq" id="WP_200067195.1">
    <property type="nucleotide sequence ID" value="NZ_JAEHFW010000003.1"/>
</dbReference>
<evidence type="ECO:0000259" key="3">
    <source>
        <dbReference type="Pfam" id="PF00534"/>
    </source>
</evidence>
<keyword evidence="1" id="KW-0328">Glycosyltransferase</keyword>
<comment type="caution">
    <text evidence="5">The sequence shown here is derived from an EMBL/GenBank/DDBJ whole genome shotgun (WGS) entry which is preliminary data.</text>
</comment>
<dbReference type="CDD" id="cd03801">
    <property type="entry name" value="GT4_PimA-like"/>
    <property type="match status" value="1"/>
</dbReference>
<reference evidence="5" key="1">
    <citation type="submission" date="2020-12" db="EMBL/GenBank/DDBJ databases">
        <title>Bacterial novel species Mucilaginibacter sp. SD-g isolated from soil.</title>
        <authorList>
            <person name="Jung H.-Y."/>
        </authorList>
    </citation>
    <scope>NUCLEOTIDE SEQUENCE</scope>
    <source>
        <strain evidence="5">SD-g</strain>
    </source>
</reference>
<keyword evidence="2" id="KW-0808">Transferase</keyword>
<gene>
    <name evidence="5" type="ORF">I5M19_15115</name>
</gene>
<dbReference type="PANTHER" id="PTHR12526:SF510">
    <property type="entry name" value="D-INOSITOL 3-PHOSPHATE GLYCOSYLTRANSFERASE"/>
    <property type="match status" value="1"/>
</dbReference>
<dbReference type="GO" id="GO:0016757">
    <property type="term" value="F:glycosyltransferase activity"/>
    <property type="evidence" value="ECO:0007669"/>
    <property type="project" value="UniProtKB-KW"/>
</dbReference>
<dbReference type="InterPro" id="IPR001296">
    <property type="entry name" value="Glyco_trans_1"/>
</dbReference>
<keyword evidence="6" id="KW-1185">Reference proteome</keyword>
<dbReference type="PANTHER" id="PTHR12526">
    <property type="entry name" value="GLYCOSYLTRANSFERASE"/>
    <property type="match status" value="1"/>
</dbReference>
<evidence type="ECO:0000313" key="6">
    <source>
        <dbReference type="Proteomes" id="UP000613193"/>
    </source>
</evidence>
<feature type="domain" description="Glycosyltransferase subfamily 4-like N-terminal" evidence="4">
    <location>
        <begin position="33"/>
        <end position="177"/>
    </location>
</feature>
<dbReference type="SUPFAM" id="SSF53756">
    <property type="entry name" value="UDP-Glycosyltransferase/glycogen phosphorylase"/>
    <property type="match status" value="1"/>
</dbReference>
<protein>
    <submittedName>
        <fullName evidence="5">Glycosyltransferase family 4 protein</fullName>
    </submittedName>
</protein>
<name>A0A934PVY5_9SPHI</name>
<evidence type="ECO:0000259" key="4">
    <source>
        <dbReference type="Pfam" id="PF13439"/>
    </source>
</evidence>
<dbReference type="Pfam" id="PF13439">
    <property type="entry name" value="Glyco_transf_4"/>
    <property type="match status" value="1"/>
</dbReference>
<dbReference type="EMBL" id="JAEHFW010000003">
    <property type="protein sequence ID" value="MBK0380652.1"/>
    <property type="molecule type" value="Genomic_DNA"/>
</dbReference>